<evidence type="ECO:0000256" key="1">
    <source>
        <dbReference type="SAM" id="MobiDB-lite"/>
    </source>
</evidence>
<proteinExistence type="predicted"/>
<dbReference type="OrthoDB" id="2735367at2"/>
<dbReference type="AlphaFoldDB" id="A0A1H6TI42"/>
<feature type="compositionally biased region" description="Acidic residues" evidence="1">
    <location>
        <begin position="28"/>
        <end position="83"/>
    </location>
</feature>
<reference evidence="4" key="1">
    <citation type="submission" date="2016-10" db="EMBL/GenBank/DDBJ databases">
        <authorList>
            <person name="Varghese N."/>
            <person name="Submissions S."/>
        </authorList>
    </citation>
    <scope>NUCLEOTIDE SEQUENCE [LARGE SCALE GENOMIC DNA]</scope>
    <source>
        <strain evidence="4">CGMCC 1.6763</strain>
    </source>
</reference>
<dbReference type="RefSeq" id="WP_092049278.1">
    <property type="nucleotide sequence ID" value="NZ_FNZF01000001.1"/>
</dbReference>
<keyword evidence="2" id="KW-0732">Signal</keyword>
<feature type="compositionally biased region" description="Low complexity" evidence="1">
    <location>
        <begin position="103"/>
        <end position="113"/>
    </location>
</feature>
<feature type="chain" id="PRO_5011570658" description="Lipoprotein" evidence="2">
    <location>
        <begin position="27"/>
        <end position="250"/>
    </location>
</feature>
<keyword evidence="4" id="KW-1185">Reference proteome</keyword>
<gene>
    <name evidence="3" type="ORF">SAMN04488127_0369</name>
</gene>
<evidence type="ECO:0000313" key="4">
    <source>
        <dbReference type="Proteomes" id="UP000199200"/>
    </source>
</evidence>
<feature type="region of interest" description="Disordered" evidence="1">
    <location>
        <begin position="24"/>
        <end position="114"/>
    </location>
</feature>
<evidence type="ECO:0008006" key="5">
    <source>
        <dbReference type="Google" id="ProtNLM"/>
    </source>
</evidence>
<evidence type="ECO:0000313" key="3">
    <source>
        <dbReference type="EMBL" id="SEI75442.1"/>
    </source>
</evidence>
<dbReference type="Proteomes" id="UP000199200">
    <property type="component" value="Unassembled WGS sequence"/>
</dbReference>
<dbReference type="PROSITE" id="PS51257">
    <property type="entry name" value="PROKAR_LIPOPROTEIN"/>
    <property type="match status" value="1"/>
</dbReference>
<feature type="compositionally biased region" description="Basic and acidic residues" evidence="1">
    <location>
        <begin position="91"/>
        <end position="100"/>
    </location>
</feature>
<sequence>MQRKWKHATLSATAILLLAACGTAGEADQPEEDTQMVQEEEANQNGDAVEETETEDGQPAEDEESPEESDSAEEPAEDEESAEESSPGEQAEQRGPERELTYQAGGEQQAAQAKLTESDVMDFSLYVLDGYQLTSEEPNKDVLYWNEDEQVFMRIEVFGTDADYAMLTEQMIGSLEFDGGEAKDVSAEYSLAEADGIEELVLRQLENGEGLTTGAVFKKDGMTVRLTVFDKPEADQTDALLSMGATIGQK</sequence>
<dbReference type="STRING" id="426757.SAMN04488127_0369"/>
<name>A0A1H6TI42_9BACL</name>
<accession>A0A1H6TI42</accession>
<protein>
    <recommendedName>
        <fullName evidence="5">Lipoprotein</fullName>
    </recommendedName>
</protein>
<evidence type="ECO:0000256" key="2">
    <source>
        <dbReference type="SAM" id="SignalP"/>
    </source>
</evidence>
<feature type="signal peptide" evidence="2">
    <location>
        <begin position="1"/>
        <end position="26"/>
    </location>
</feature>
<organism evidence="3 4">
    <name type="scientific">Bhargavaea ginsengi</name>
    <dbReference type="NCBI Taxonomy" id="426757"/>
    <lineage>
        <taxon>Bacteria</taxon>
        <taxon>Bacillati</taxon>
        <taxon>Bacillota</taxon>
        <taxon>Bacilli</taxon>
        <taxon>Bacillales</taxon>
        <taxon>Caryophanaceae</taxon>
        <taxon>Bhargavaea</taxon>
    </lineage>
</organism>
<dbReference type="EMBL" id="FNZF01000001">
    <property type="protein sequence ID" value="SEI75442.1"/>
    <property type="molecule type" value="Genomic_DNA"/>
</dbReference>